<dbReference type="InterPro" id="IPR000330">
    <property type="entry name" value="SNF2_N"/>
</dbReference>
<dbReference type="InterPro" id="IPR029063">
    <property type="entry name" value="SAM-dependent_MTases_sf"/>
</dbReference>
<dbReference type="InterPro" id="IPR038718">
    <property type="entry name" value="SNF2-like_sf"/>
</dbReference>
<dbReference type="Gene3D" id="3.40.50.10810">
    <property type="entry name" value="Tandem AAA-ATPase domain"/>
    <property type="match status" value="1"/>
</dbReference>
<proteinExistence type="predicted"/>
<evidence type="ECO:0000256" key="1">
    <source>
        <dbReference type="ARBA" id="ARBA00022603"/>
    </source>
</evidence>
<dbReference type="Proteomes" id="UP000652219">
    <property type="component" value="Unassembled WGS sequence"/>
</dbReference>
<dbReference type="GO" id="GO:0016787">
    <property type="term" value="F:hydrolase activity"/>
    <property type="evidence" value="ECO:0007669"/>
    <property type="project" value="UniProtKB-KW"/>
</dbReference>
<organism evidence="8 9">
    <name type="scientific">Colletotrichum sojae</name>
    <dbReference type="NCBI Taxonomy" id="2175907"/>
    <lineage>
        <taxon>Eukaryota</taxon>
        <taxon>Fungi</taxon>
        <taxon>Dikarya</taxon>
        <taxon>Ascomycota</taxon>
        <taxon>Pezizomycotina</taxon>
        <taxon>Sordariomycetes</taxon>
        <taxon>Hypocreomycetidae</taxon>
        <taxon>Glomerellales</taxon>
        <taxon>Glomerellaceae</taxon>
        <taxon>Colletotrichum</taxon>
        <taxon>Colletotrichum orchidearum species complex</taxon>
    </lineage>
</organism>
<keyword evidence="2" id="KW-0808">Transferase</keyword>
<dbReference type="GO" id="GO:0008094">
    <property type="term" value="F:ATP-dependent activity, acting on DNA"/>
    <property type="evidence" value="ECO:0007669"/>
    <property type="project" value="TreeGrafter"/>
</dbReference>
<feature type="region of interest" description="Disordered" evidence="6">
    <location>
        <begin position="1701"/>
        <end position="1728"/>
    </location>
</feature>
<reference evidence="8 9" key="1">
    <citation type="journal article" date="2020" name="Phytopathology">
        <title>Genome Sequence Resources of Colletotrichum truncatum, C. plurivorum, C. musicola, and C. sojae: Four Species Pathogenic to Soybean (Glycine max).</title>
        <authorList>
            <person name="Rogerio F."/>
            <person name="Boufleur T.R."/>
            <person name="Ciampi-Guillardi M."/>
            <person name="Sukno S.A."/>
            <person name="Thon M.R."/>
            <person name="Massola Junior N.S."/>
            <person name="Baroncelli R."/>
        </authorList>
    </citation>
    <scope>NUCLEOTIDE SEQUENCE [LARGE SCALE GENOMIC DNA]</scope>
    <source>
        <strain evidence="8 9">LFN0009</strain>
    </source>
</reference>
<dbReference type="SUPFAM" id="SSF53335">
    <property type="entry name" value="S-adenosyl-L-methionine-dependent methyltransferases"/>
    <property type="match status" value="1"/>
</dbReference>
<keyword evidence="9" id="KW-1185">Reference proteome</keyword>
<comment type="caution">
    <text evidence="8">The sequence shown here is derived from an EMBL/GenBank/DDBJ whole genome shotgun (WGS) entry which is preliminary data.</text>
</comment>
<dbReference type="InterPro" id="IPR014001">
    <property type="entry name" value="Helicase_ATP-bd"/>
</dbReference>
<accession>A0A8H6JR19</accession>
<keyword evidence="1" id="KW-0489">Methyltransferase</keyword>
<dbReference type="Pfam" id="PF00176">
    <property type="entry name" value="SNF2-rel_dom"/>
    <property type="match status" value="1"/>
</dbReference>
<evidence type="ECO:0000256" key="5">
    <source>
        <dbReference type="ARBA" id="ARBA00022840"/>
    </source>
</evidence>
<dbReference type="GO" id="GO:0032259">
    <property type="term" value="P:methylation"/>
    <property type="evidence" value="ECO:0007669"/>
    <property type="project" value="UniProtKB-KW"/>
</dbReference>
<evidence type="ECO:0000256" key="4">
    <source>
        <dbReference type="ARBA" id="ARBA00022801"/>
    </source>
</evidence>
<feature type="region of interest" description="Disordered" evidence="6">
    <location>
        <begin position="112"/>
        <end position="178"/>
    </location>
</feature>
<dbReference type="GO" id="GO:0005634">
    <property type="term" value="C:nucleus"/>
    <property type="evidence" value="ECO:0007669"/>
    <property type="project" value="TreeGrafter"/>
</dbReference>
<evidence type="ECO:0000256" key="2">
    <source>
        <dbReference type="ARBA" id="ARBA00022679"/>
    </source>
</evidence>
<evidence type="ECO:0000256" key="3">
    <source>
        <dbReference type="ARBA" id="ARBA00022741"/>
    </source>
</evidence>
<evidence type="ECO:0000259" key="7">
    <source>
        <dbReference type="SMART" id="SM00487"/>
    </source>
</evidence>
<feature type="compositionally biased region" description="Polar residues" evidence="6">
    <location>
        <begin position="131"/>
        <end position="143"/>
    </location>
</feature>
<dbReference type="SUPFAM" id="SSF57850">
    <property type="entry name" value="RING/U-box"/>
    <property type="match status" value="1"/>
</dbReference>
<dbReference type="InterPro" id="IPR027417">
    <property type="entry name" value="P-loop_NTPase"/>
</dbReference>
<dbReference type="PANTHER" id="PTHR45626">
    <property type="entry name" value="TRANSCRIPTION TERMINATION FACTOR 2-RELATED"/>
    <property type="match status" value="1"/>
</dbReference>
<evidence type="ECO:0000313" key="9">
    <source>
        <dbReference type="Proteomes" id="UP000652219"/>
    </source>
</evidence>
<dbReference type="Pfam" id="PF00145">
    <property type="entry name" value="DNA_methylase"/>
    <property type="match status" value="1"/>
</dbReference>
<sequence>MSCGWDPYWDFFPVFKSDVNRFLLGYVRVGPAIAAPPIPIDPGLEDVRLTQSGNDLHQSGAGDQYQYGYQYQYQNQYQYQYQPSGPTSQQHQSPHAHAHAWPFVLPSNAPDSVPSFNNASAGVDEEGDVNMSEQSPITEPSTRNEGEGNQDVIMSDTVGSGHSHSLPPGDGQGQGQGQGQANIVYENLEEYHQERDRMLGFLNRASQLHDPQAQRAPVSNAAEGAASNTVPEEDLARRTDFVRRLHAYYLPQEDPDIAAFFAELFALYGVPTIDHQPSGINATAPSMANDASAAGEMAGDDNMKLRRQEDDEMRHLLACFGDMEVMDFMARSVQFPPLPPQELNNGEILDERSVQHPRDSFPVLLSRALDLGLRDVLENGGAKFTIGTMCSGTDGPIMALEEFKRALPRFGLADTLQFEHVFSVEIEPFKQSFISRNCRPTGDIFRNVTDLGRPGATTAMTASGVMKPIPDAPYILLAGSSCVDFSSLNTQKKKMAEVSALKRIFEKQMAHKKDPTIAMQEDRPVTDAFDDFWKVVDLEGESIQTFFSIHQYARVHRPKIIILENVLGAPWKQITDFWLASIGYAATVIQADAKHFLVPQTRNRKYAIGFDARHYGLEEAKQMVEQWENMMNKKSWFANPPNMHAFMLQQSDPAVLQARFMCDRRLDMKPRKDHHAVMCMLDHAAARRTEGLGQGYPYTMNDGLGSFTPREEAWHTFTRSLTRRMKDLLDISHLRAEKQGFDFTWKTVILDLGQNVDRQTRKPGTAPCILPGAELFVSSYGRPIIGLEALQMQGIPLNCIKMSRETEKQLMSLAGNAMATTVAGAAILSALVAERKHVNISQGSQIDTDQFMSHSDDQSQNAYPILNEEVEPRWNAVLSVFHPNVAVFEVCVIAQMGRRYCLCEAYRKHHKVGTFYCCEFCGGIRCSSCLGNPKHHVDLEKPLEHAVTADRNQALLKAIKTFPAHVLLSCSPLRSSVDHPQLPRVFRPHFEALNAAVAMCARDVNYYQTKVKFRDELTVTYEAKNSHIEVIATGASVTWSVYLREAFVDASQTEDCRQALRDLGYDFRKPVLRAELKDLHASFAPLLGPQGTAIGFTQTCVECPAYPGLATRAFLADLTGNFEFTNKCATPGGLLYACKGPNSSPIYHMLDVNSDLDSATDRWIFTSNPGKLEHDQNRHLLLSMKQDYTHFCSNQNPDARVVAAYLPGIWVGMSGQLGLQVGLSERLGPNSVQLQSLGNQQYGINDCSLALQAMDMSLDVPGMRSFLSLPAINAAPGQTSWVAIPEQEYGHVFESVSFALNKIANCVENSHVLAVDNIQLNADAPCAPCSPPLPQVHYIWNGDGTISRVEDEQMAAVAARSLDDRRPPIELQARVERNTSLGHSKLHLRVFFNPVALSHRAFGKIPRNTDAMSQFVRPRDGTARFRVDFEFLDPSLKDLAPFRRNLVGTTAEFSLAISRQPPSFASNGMALRPDQFSSVSWMLEREKGTTCFTERETAEAILPAGNVRLSSTVEVANSTRGGVLAHEVGYGKTVVILGLLDYTSDQFVQAQSIQERQQWTQGNKMIHAKGTLVIVPSHISTQWANEAKRFLGRHRAVHVIRTPKDVVRSKIEHKDLVIINDNLFHSSRYLTKTAAVCKMPVIQFTKSDFNDRNFTQWKKEVLKTIDEAGFDHGNPNAMTAQQLDDTIQAYRDNTVNWAKTVSDQNVGSSSRKTQQTAKGSGKGATPTINSKAVQLPAADLLGAFKHGHLLEMYTFKRIVYDEFSYENVSLATFFQQAIASSKWILSGTPPLSTLAQVCDVGLLLNTHVASPAPTPGYFPKVTTGPMSTQQTDAEEFVSYGETISPQLALSRHEQAQNFVDHFCRKNRTDVSNVKFDERICLVQLGYHEALLYNLAQQALCNAQWDLDELSDYGKNMIRSLMVDLNELLNGTGKGAAKDSAKDVENEFGSTIDRRVMDALLLRSSLPASYSCEDFQRMDWVPKTTAADDEEQEQVFTVNELAFGAKRASLEHYTRCCEILSSYVDLMMYLANVMDNDKTPRDGSRQTKEDSYMAHMREIIAIFQTQQAEAFGDAFCVYEVMNHIFHKIHLTNRAPAAAQGNWDFKTWSKAQGGPAAADCASWWPLEANHPLTNDDLQDLKHRLPDGPATKDEDVIPMIQAMQSAIEDDKIHFMSRDLGLKKDNRADSMAARLKRHLDGKSTDADFEFGVKLPLARPHADKDIPLRGQSVNEVLNYFILVVQAIRAGMKITIEAWRRHTFTTKAVNLMTKFVGPDDTRCNRCGKATQSLYNGYLSVACGHTLCHDCHSLFIESGSQRCPFPGGCSSPSQGTFIPWHALVHEDYLNLDLDLGELASRKVSRIADAIRANVQPGEKVLVFVAYDALKYVLYKHLNDYMPIRVYMTNGGVGDADQVEGFKRDPDSAILIQSLMSSESAGTNLTEANHVMFAGVLWTDRDNWSMYMDQAKGRAIRHGQQRTVHVYHFVTLATMEYEIANQRLAGGRLRNRGDEENQVFLPIQDDAVVSSNWPLNYRPWVEATQGQRLLRSLETEEYESS</sequence>
<keyword evidence="5" id="KW-0067">ATP-binding</keyword>
<dbReference type="InterPro" id="IPR050628">
    <property type="entry name" value="SNF2_RAD54_helicase_TF"/>
</dbReference>
<dbReference type="SUPFAM" id="SSF52540">
    <property type="entry name" value="P-loop containing nucleoside triphosphate hydrolases"/>
    <property type="match status" value="2"/>
</dbReference>
<dbReference type="InterPro" id="IPR001525">
    <property type="entry name" value="C5_MeTfrase"/>
</dbReference>
<keyword evidence="4" id="KW-0378">Hydrolase</keyword>
<evidence type="ECO:0000256" key="6">
    <source>
        <dbReference type="SAM" id="MobiDB-lite"/>
    </source>
</evidence>
<evidence type="ECO:0000313" key="8">
    <source>
        <dbReference type="EMBL" id="KAF6817585.1"/>
    </source>
</evidence>
<protein>
    <submittedName>
        <fullName evidence="8">DNA repair protein rad8</fullName>
    </submittedName>
</protein>
<name>A0A8H6JR19_9PEZI</name>
<dbReference type="GO" id="GO:0005524">
    <property type="term" value="F:ATP binding"/>
    <property type="evidence" value="ECO:0007669"/>
    <property type="project" value="UniProtKB-KW"/>
</dbReference>
<dbReference type="PANTHER" id="PTHR45626:SF26">
    <property type="entry name" value="FAMILY HELICASE, PUTATIVE (AFU_ORTHOLOGUE AFUA_2G09120)-RELATED"/>
    <property type="match status" value="1"/>
</dbReference>
<dbReference type="SMART" id="SM00487">
    <property type="entry name" value="DEXDc"/>
    <property type="match status" value="1"/>
</dbReference>
<gene>
    <name evidence="8" type="ORF">CSOJ01_02295</name>
</gene>
<dbReference type="InterPro" id="IPR049730">
    <property type="entry name" value="SNF2/RAD54-like_C"/>
</dbReference>
<dbReference type="Gene3D" id="3.40.50.150">
    <property type="entry name" value="Vaccinia Virus protein VP39"/>
    <property type="match status" value="1"/>
</dbReference>
<dbReference type="GO" id="GO:0006281">
    <property type="term" value="P:DNA repair"/>
    <property type="evidence" value="ECO:0007669"/>
    <property type="project" value="TreeGrafter"/>
</dbReference>
<dbReference type="EMBL" id="WIGN01000020">
    <property type="protein sequence ID" value="KAF6817585.1"/>
    <property type="molecule type" value="Genomic_DNA"/>
</dbReference>
<feature type="region of interest" description="Disordered" evidence="6">
    <location>
        <begin position="209"/>
        <end position="232"/>
    </location>
</feature>
<feature type="domain" description="Helicase ATP-binding" evidence="7">
    <location>
        <begin position="1467"/>
        <end position="1821"/>
    </location>
</feature>
<feature type="compositionally biased region" description="Polar residues" evidence="6">
    <location>
        <begin position="1701"/>
        <end position="1718"/>
    </location>
</feature>
<keyword evidence="3" id="KW-0547">Nucleotide-binding</keyword>
<dbReference type="CDD" id="cd18793">
    <property type="entry name" value="SF2_C_SNF"/>
    <property type="match status" value="1"/>
</dbReference>
<dbReference type="GO" id="GO:0008168">
    <property type="term" value="F:methyltransferase activity"/>
    <property type="evidence" value="ECO:0007669"/>
    <property type="project" value="UniProtKB-KW"/>
</dbReference>
<dbReference type="Gene3D" id="3.40.50.300">
    <property type="entry name" value="P-loop containing nucleotide triphosphate hydrolases"/>
    <property type="match status" value="1"/>
</dbReference>